<evidence type="ECO:0000313" key="2">
    <source>
        <dbReference type="EMBL" id="SIQ94483.1"/>
    </source>
</evidence>
<sequence>MASHTPDSRALSSTRRDDTLSVLVFASGLALLTRGAAGSFADAFPADGLFAVSGVQMGAVTVALSLLAFAVATVYASRGGSLLDCLVLASAPWVGLVLAIWEGIRSSSGSLFGLRSFALCLLSGAVFGSVAYLVGLGIPRLVGEHRTRP</sequence>
<organism evidence="2 3">
    <name type="scientific">Haladaptatus litoreus</name>
    <dbReference type="NCBI Taxonomy" id="553468"/>
    <lineage>
        <taxon>Archaea</taxon>
        <taxon>Methanobacteriati</taxon>
        <taxon>Methanobacteriota</taxon>
        <taxon>Stenosarchaea group</taxon>
        <taxon>Halobacteria</taxon>
        <taxon>Halobacteriales</taxon>
        <taxon>Haladaptataceae</taxon>
        <taxon>Haladaptatus</taxon>
    </lineage>
</organism>
<dbReference type="Proteomes" id="UP000186914">
    <property type="component" value="Unassembled WGS sequence"/>
</dbReference>
<keyword evidence="1" id="KW-0472">Membrane</keyword>
<accession>A0A1N6WWQ9</accession>
<name>A0A1N6WWQ9_9EURY</name>
<keyword evidence="3" id="KW-1185">Reference proteome</keyword>
<evidence type="ECO:0000256" key="1">
    <source>
        <dbReference type="SAM" id="Phobius"/>
    </source>
</evidence>
<keyword evidence="1" id="KW-1133">Transmembrane helix</keyword>
<protein>
    <submittedName>
        <fullName evidence="2">Uncharacterized protein</fullName>
    </submittedName>
</protein>
<dbReference type="RefSeq" id="WP_076428307.1">
    <property type="nucleotide sequence ID" value="NZ_FTNO01000001.1"/>
</dbReference>
<dbReference type="OrthoDB" id="376009at2157"/>
<evidence type="ECO:0000313" key="3">
    <source>
        <dbReference type="Proteomes" id="UP000186914"/>
    </source>
</evidence>
<gene>
    <name evidence="2" type="ORF">SAMN05421858_0897</name>
</gene>
<keyword evidence="1" id="KW-0812">Transmembrane</keyword>
<feature type="transmembrane region" description="Helical" evidence="1">
    <location>
        <begin position="57"/>
        <end position="75"/>
    </location>
</feature>
<feature type="transmembrane region" description="Helical" evidence="1">
    <location>
        <begin position="116"/>
        <end position="138"/>
    </location>
</feature>
<dbReference type="AlphaFoldDB" id="A0A1N6WWQ9"/>
<dbReference type="EMBL" id="FTNO01000001">
    <property type="protein sequence ID" value="SIQ94483.1"/>
    <property type="molecule type" value="Genomic_DNA"/>
</dbReference>
<proteinExistence type="predicted"/>
<feature type="transmembrane region" description="Helical" evidence="1">
    <location>
        <begin position="82"/>
        <end position="104"/>
    </location>
</feature>
<reference evidence="3" key="1">
    <citation type="submission" date="2017-01" db="EMBL/GenBank/DDBJ databases">
        <authorList>
            <person name="Varghese N."/>
            <person name="Submissions S."/>
        </authorList>
    </citation>
    <scope>NUCLEOTIDE SEQUENCE [LARGE SCALE GENOMIC DNA]</scope>
    <source>
        <strain evidence="3">CGMCC 1.7737</strain>
    </source>
</reference>